<accession>A0A1J5Q1I5</accession>
<evidence type="ECO:0000313" key="2">
    <source>
        <dbReference type="EMBL" id="OIQ77585.1"/>
    </source>
</evidence>
<comment type="caution">
    <text evidence="2">The sequence shown here is derived from an EMBL/GenBank/DDBJ whole genome shotgun (WGS) entry which is preliminary data.</text>
</comment>
<dbReference type="Pfam" id="PF00583">
    <property type="entry name" value="Acetyltransf_1"/>
    <property type="match status" value="1"/>
</dbReference>
<dbReference type="Gene3D" id="3.40.630.30">
    <property type="match status" value="1"/>
</dbReference>
<feature type="domain" description="N-acetyltransferase" evidence="1">
    <location>
        <begin position="23"/>
        <end position="170"/>
    </location>
</feature>
<name>A0A1J5Q1I5_9ZZZZ</name>
<dbReference type="PANTHER" id="PTHR41700">
    <property type="entry name" value="GCN5-RELATED N-ACETYLTRANSFERASE"/>
    <property type="match status" value="1"/>
</dbReference>
<dbReference type="CDD" id="cd04301">
    <property type="entry name" value="NAT_SF"/>
    <property type="match status" value="1"/>
</dbReference>
<dbReference type="PANTHER" id="PTHR41700:SF1">
    <property type="entry name" value="N-ACETYLTRANSFERASE DOMAIN-CONTAINING PROTEIN"/>
    <property type="match status" value="1"/>
</dbReference>
<dbReference type="InterPro" id="IPR000182">
    <property type="entry name" value="GNAT_dom"/>
</dbReference>
<dbReference type="InterPro" id="IPR038764">
    <property type="entry name" value="GNAT_N_AcTrfase_prd"/>
</dbReference>
<evidence type="ECO:0000259" key="1">
    <source>
        <dbReference type="PROSITE" id="PS51186"/>
    </source>
</evidence>
<sequence length="287" mass="31263">MSEVPEAKLAQLDAIKRADASGVVIRMLDDLAGQSLARGLFDQIWSTDGDTQVTSNLLQALVHNGAYVSGAFIGDRIVGAAFAFPGRDSSGHLHLHSHMAAVLDEVRDRGIGAALKWHQRGWAIENGYQTITWTFDPLVRRNARLNLLKLGVYVSDYYEDFYGDMADALNVGDATDRAMAHWELLSERTLTAAASDNGLSPDSIPSGATNAITIENEEPIIHKVASTDDVLVVRLPPDIIEIRKKDPALAARWRMAVRSVLSPALAGGMEIVGFTDDGAYLVERVWL</sequence>
<dbReference type="SUPFAM" id="SSF55729">
    <property type="entry name" value="Acyl-CoA N-acyltransferases (Nat)"/>
    <property type="match status" value="1"/>
</dbReference>
<dbReference type="AlphaFoldDB" id="A0A1J5Q1I5"/>
<organism evidence="2">
    <name type="scientific">mine drainage metagenome</name>
    <dbReference type="NCBI Taxonomy" id="410659"/>
    <lineage>
        <taxon>unclassified sequences</taxon>
        <taxon>metagenomes</taxon>
        <taxon>ecological metagenomes</taxon>
    </lineage>
</organism>
<gene>
    <name evidence="2" type="ORF">GALL_407210</name>
</gene>
<proteinExistence type="predicted"/>
<reference evidence="2" key="1">
    <citation type="submission" date="2016-10" db="EMBL/GenBank/DDBJ databases">
        <title>Sequence of Gallionella enrichment culture.</title>
        <authorList>
            <person name="Poehlein A."/>
            <person name="Muehling M."/>
            <person name="Daniel R."/>
        </authorList>
    </citation>
    <scope>NUCLEOTIDE SEQUENCE</scope>
</reference>
<dbReference type="EMBL" id="MLJW01001580">
    <property type="protein sequence ID" value="OIQ77585.1"/>
    <property type="molecule type" value="Genomic_DNA"/>
</dbReference>
<dbReference type="PROSITE" id="PS51186">
    <property type="entry name" value="GNAT"/>
    <property type="match status" value="1"/>
</dbReference>
<dbReference type="InterPro" id="IPR016181">
    <property type="entry name" value="Acyl_CoA_acyltransferase"/>
</dbReference>
<protein>
    <recommendedName>
        <fullName evidence="1">N-acetyltransferase domain-containing protein</fullName>
    </recommendedName>
</protein>
<dbReference type="GO" id="GO:0016747">
    <property type="term" value="F:acyltransferase activity, transferring groups other than amino-acyl groups"/>
    <property type="evidence" value="ECO:0007669"/>
    <property type="project" value="InterPro"/>
</dbReference>